<keyword evidence="6" id="KW-1185">Reference proteome</keyword>
<keyword evidence="2" id="KW-0812">Transmembrane</keyword>
<evidence type="ECO:0000313" key="5">
    <source>
        <dbReference type="EMBL" id="CAL6045830.1"/>
    </source>
</evidence>
<dbReference type="EMBL" id="CATOUU010000905">
    <property type="protein sequence ID" value="CAI9958315.1"/>
    <property type="molecule type" value="Genomic_DNA"/>
</dbReference>
<evidence type="ECO:0000313" key="6">
    <source>
        <dbReference type="Proteomes" id="UP001642409"/>
    </source>
</evidence>
<sequence length="342" mass="38509">MALAPGAIAAIVICSFIAFVFLTIKCLSCCAIIVRQEKAVCIESMGRFKRVLPPGLHWLTPIVEHPRTLVWKKVTYDGSGQVRITDTSTPYIDMREDVFIMNNVDVFSQDHIALQVSCFIIFNIEDAYKCVYEIENLHGAIFNTAQSQLNEIFADIPFIHSLSAQKRINQAMKQKFSQTFANWGVRIHQLEILKIYPTQMIKTLENQMVQERTRRSDLIIADAEREAVRLESEGTKIVLQNRGIGEQEVIKKTSEGQAQAQMLQAEAEADALKKMQQQLEKDGVTYTDYVTTERYTRAVWGVGGRSSNRKITLPFIKKNVNGLLGKGGSTKPAGKGKYADLE</sequence>
<keyword evidence="2" id="KW-0472">Membrane</keyword>
<name>A0AA86UHF4_9EUKA</name>
<feature type="domain" description="Band 7" evidence="3">
    <location>
        <begin position="29"/>
        <end position="208"/>
    </location>
</feature>
<proteinExistence type="predicted"/>
<evidence type="ECO:0000259" key="3">
    <source>
        <dbReference type="SMART" id="SM00244"/>
    </source>
</evidence>
<dbReference type="SMART" id="SM00244">
    <property type="entry name" value="PHB"/>
    <property type="match status" value="1"/>
</dbReference>
<comment type="caution">
    <text evidence="4">The sequence shown here is derived from an EMBL/GenBank/DDBJ whole genome shotgun (WGS) entry which is preliminary data.</text>
</comment>
<dbReference type="Pfam" id="PF01145">
    <property type="entry name" value="Band_7"/>
    <property type="match status" value="1"/>
</dbReference>
<feature type="coiled-coil region" evidence="1">
    <location>
        <begin position="255"/>
        <end position="282"/>
    </location>
</feature>
<evidence type="ECO:0000256" key="1">
    <source>
        <dbReference type="SAM" id="Coils"/>
    </source>
</evidence>
<organism evidence="4">
    <name type="scientific">Hexamita inflata</name>
    <dbReference type="NCBI Taxonomy" id="28002"/>
    <lineage>
        <taxon>Eukaryota</taxon>
        <taxon>Metamonada</taxon>
        <taxon>Diplomonadida</taxon>
        <taxon>Hexamitidae</taxon>
        <taxon>Hexamitinae</taxon>
        <taxon>Hexamita</taxon>
    </lineage>
</organism>
<gene>
    <name evidence="5" type="ORF">HINF_LOCUS41418</name>
    <name evidence="4" type="ORF">HINF_LOCUS45960</name>
</gene>
<evidence type="ECO:0000256" key="2">
    <source>
        <dbReference type="SAM" id="Phobius"/>
    </source>
</evidence>
<dbReference type="InterPro" id="IPR050710">
    <property type="entry name" value="Band7/mec-2_domain"/>
</dbReference>
<dbReference type="EMBL" id="CAXDID020000166">
    <property type="protein sequence ID" value="CAL6045830.1"/>
    <property type="molecule type" value="Genomic_DNA"/>
</dbReference>
<dbReference type="PANTHER" id="PTHR43327">
    <property type="entry name" value="STOMATIN-LIKE PROTEIN 2, MITOCHONDRIAL"/>
    <property type="match status" value="1"/>
</dbReference>
<protein>
    <submittedName>
        <fullName evidence="4">SPFH domain/Band 7 family protein</fullName>
    </submittedName>
    <submittedName>
        <fullName evidence="5">SPFH_domain/Band 7 family protein</fullName>
    </submittedName>
</protein>
<keyword evidence="2" id="KW-1133">Transmembrane helix</keyword>
<reference evidence="4" key="1">
    <citation type="submission" date="2023-06" db="EMBL/GenBank/DDBJ databases">
        <authorList>
            <person name="Kurt Z."/>
        </authorList>
    </citation>
    <scope>NUCLEOTIDE SEQUENCE</scope>
</reference>
<evidence type="ECO:0000313" key="4">
    <source>
        <dbReference type="EMBL" id="CAI9958315.1"/>
    </source>
</evidence>
<dbReference type="PANTHER" id="PTHR43327:SF10">
    <property type="entry name" value="STOMATIN-LIKE PROTEIN 2, MITOCHONDRIAL"/>
    <property type="match status" value="1"/>
</dbReference>
<dbReference type="GO" id="GO:0016020">
    <property type="term" value="C:membrane"/>
    <property type="evidence" value="ECO:0007669"/>
    <property type="project" value="InterPro"/>
</dbReference>
<accession>A0AA86UHF4</accession>
<dbReference type="PRINTS" id="PR00721">
    <property type="entry name" value="STOMATIN"/>
</dbReference>
<dbReference type="Proteomes" id="UP001642409">
    <property type="component" value="Unassembled WGS sequence"/>
</dbReference>
<feature type="transmembrane region" description="Helical" evidence="2">
    <location>
        <begin position="6"/>
        <end position="34"/>
    </location>
</feature>
<dbReference type="SUPFAM" id="SSF117892">
    <property type="entry name" value="Band 7/SPFH domain"/>
    <property type="match status" value="1"/>
</dbReference>
<dbReference type="AlphaFoldDB" id="A0AA86UHF4"/>
<dbReference type="InterPro" id="IPR036013">
    <property type="entry name" value="Band_7/SPFH_dom_sf"/>
</dbReference>
<keyword evidence="1" id="KW-0175">Coiled coil</keyword>
<dbReference type="InterPro" id="IPR001972">
    <property type="entry name" value="Stomatin_HflK_fam"/>
</dbReference>
<reference evidence="5 6" key="2">
    <citation type="submission" date="2024-07" db="EMBL/GenBank/DDBJ databases">
        <authorList>
            <person name="Akdeniz Z."/>
        </authorList>
    </citation>
    <scope>NUCLEOTIDE SEQUENCE [LARGE SCALE GENOMIC DNA]</scope>
</reference>
<dbReference type="InterPro" id="IPR001107">
    <property type="entry name" value="Band_7"/>
</dbReference>
<dbReference type="Gene3D" id="3.30.479.30">
    <property type="entry name" value="Band 7 domain"/>
    <property type="match status" value="1"/>
</dbReference>